<dbReference type="Proteomes" id="UP000494106">
    <property type="component" value="Unassembled WGS sequence"/>
</dbReference>
<comment type="similarity">
    <text evidence="2 7">Belongs to the tetraspanin (TM4SF) family.</text>
</comment>
<evidence type="ECO:0000256" key="2">
    <source>
        <dbReference type="ARBA" id="ARBA00006840"/>
    </source>
</evidence>
<evidence type="ECO:0000313" key="8">
    <source>
        <dbReference type="EMBL" id="CAB3234655.1"/>
    </source>
</evidence>
<accession>A0A8S1B5S0</accession>
<feature type="disulfide bond" evidence="6">
    <location>
        <begin position="147"/>
        <end position="167"/>
    </location>
</feature>
<reference evidence="10 11" key="1">
    <citation type="submission" date="2020-04" db="EMBL/GenBank/DDBJ databases">
        <authorList>
            <person name="Wallbank WR R."/>
            <person name="Pardo Diaz C."/>
            <person name="Kozak K."/>
            <person name="Martin S."/>
            <person name="Jiggins C."/>
            <person name="Moest M."/>
            <person name="Warren A I."/>
            <person name="Byers J.R.P. K."/>
            <person name="Montejo-Kovacevich G."/>
            <person name="Yen C E."/>
        </authorList>
    </citation>
    <scope>NUCLEOTIDE SEQUENCE [LARGE SCALE GENOMIC DNA]</scope>
</reference>
<dbReference type="EMBL" id="CADEBD010000364">
    <property type="protein sequence ID" value="CAB3251961.1"/>
    <property type="molecule type" value="Genomic_DNA"/>
</dbReference>
<dbReference type="PIRSF" id="PIRSF002419">
    <property type="entry name" value="Tetraspanin"/>
    <property type="match status" value="1"/>
</dbReference>
<dbReference type="PANTHER" id="PTHR19282:SF521">
    <property type="entry name" value="IP01817P-RELATED"/>
    <property type="match status" value="1"/>
</dbReference>
<dbReference type="GO" id="GO:0005886">
    <property type="term" value="C:plasma membrane"/>
    <property type="evidence" value="ECO:0007669"/>
    <property type="project" value="TreeGrafter"/>
</dbReference>
<dbReference type="InterPro" id="IPR008952">
    <property type="entry name" value="Tetraspanin_EC2_sf"/>
</dbReference>
<dbReference type="PRINTS" id="PR00259">
    <property type="entry name" value="TMFOUR"/>
</dbReference>
<keyword evidence="5 7" id="KW-0472">Membrane</keyword>
<evidence type="ECO:0000313" key="10">
    <source>
        <dbReference type="Proteomes" id="UP000494106"/>
    </source>
</evidence>
<evidence type="ECO:0000256" key="4">
    <source>
        <dbReference type="ARBA" id="ARBA00022989"/>
    </source>
</evidence>
<evidence type="ECO:0000256" key="1">
    <source>
        <dbReference type="ARBA" id="ARBA00004141"/>
    </source>
</evidence>
<feature type="transmembrane region" description="Helical" evidence="7">
    <location>
        <begin position="81"/>
        <end position="105"/>
    </location>
</feature>
<evidence type="ECO:0000256" key="7">
    <source>
        <dbReference type="RuleBase" id="RU361218"/>
    </source>
</evidence>
<keyword evidence="10" id="KW-1185">Reference proteome</keyword>
<proteinExistence type="inferred from homology"/>
<name>A0A8S1B5S0_ARCPL</name>
<dbReference type="OrthoDB" id="71600at2759"/>
<dbReference type="InterPro" id="IPR018503">
    <property type="entry name" value="Tetraspanin_CS"/>
</dbReference>
<dbReference type="EMBL" id="CADEBC010000483">
    <property type="protein sequence ID" value="CAB3234655.1"/>
    <property type="molecule type" value="Genomic_DNA"/>
</dbReference>
<dbReference type="InterPro" id="IPR018499">
    <property type="entry name" value="Tetraspanin/Peripherin"/>
</dbReference>
<evidence type="ECO:0000256" key="3">
    <source>
        <dbReference type="ARBA" id="ARBA00022692"/>
    </source>
</evidence>
<keyword evidence="6" id="KW-1015">Disulfide bond</keyword>
<keyword evidence="4 7" id="KW-1133">Transmembrane helix</keyword>
<dbReference type="AlphaFoldDB" id="A0A8S1B5S0"/>
<evidence type="ECO:0000256" key="5">
    <source>
        <dbReference type="ARBA" id="ARBA00023136"/>
    </source>
</evidence>
<dbReference type="SUPFAM" id="SSF48652">
    <property type="entry name" value="Tetraspanin"/>
    <property type="match status" value="1"/>
</dbReference>
<evidence type="ECO:0000313" key="9">
    <source>
        <dbReference type="EMBL" id="CAB3251961.1"/>
    </source>
</evidence>
<organism evidence="9 11">
    <name type="scientific">Arctia plantaginis</name>
    <name type="common">Wood tiger moth</name>
    <name type="synonym">Phalaena plantaginis</name>
    <dbReference type="NCBI Taxonomy" id="874455"/>
    <lineage>
        <taxon>Eukaryota</taxon>
        <taxon>Metazoa</taxon>
        <taxon>Ecdysozoa</taxon>
        <taxon>Arthropoda</taxon>
        <taxon>Hexapoda</taxon>
        <taxon>Insecta</taxon>
        <taxon>Pterygota</taxon>
        <taxon>Neoptera</taxon>
        <taxon>Endopterygota</taxon>
        <taxon>Lepidoptera</taxon>
        <taxon>Glossata</taxon>
        <taxon>Ditrysia</taxon>
        <taxon>Noctuoidea</taxon>
        <taxon>Erebidae</taxon>
        <taxon>Arctiinae</taxon>
        <taxon>Arctia</taxon>
    </lineage>
</organism>
<dbReference type="Proteomes" id="UP000494256">
    <property type="component" value="Unassembled WGS sequence"/>
</dbReference>
<comment type="caution">
    <text evidence="9">The sequence shown here is derived from an EMBL/GenBank/DDBJ whole genome shotgun (WGS) entry which is preliminary data.</text>
</comment>
<dbReference type="InterPro" id="IPR000301">
    <property type="entry name" value="Tetraspanin_animals"/>
</dbReference>
<dbReference type="CDD" id="cd03127">
    <property type="entry name" value="tetraspanin_LEL"/>
    <property type="match status" value="1"/>
</dbReference>
<sequence length="239" mass="25862">MGCGTSFVKYVLFFFNLLVALLGLAMIGIGVAFQLNWTVVKDEIKSHLTVAPWVFIIIGAVMFVIAFFGCCGAIRESHCMVVTYAIFLLVIIIVQVVIAVLLFTYGDTIKQGLMRSVKTVFDKRSSSDVDKATETVINNIQQQFECCGYSSPQYYGLKSIVSLPDSCCSAIGPYGTLIGGKCTMESANPGCEGKIADFYDKWDKPIAGAAIGVACVEVVGALFALCLANSIRNMDRSYA</sequence>
<feature type="transmembrane region" description="Helical" evidence="7">
    <location>
        <begin position="53"/>
        <end position="74"/>
    </location>
</feature>
<feature type="transmembrane region" description="Helical" evidence="7">
    <location>
        <begin position="12"/>
        <end position="33"/>
    </location>
</feature>
<dbReference type="Gene3D" id="1.10.1450.10">
    <property type="entry name" value="Tetraspanin"/>
    <property type="match status" value="1"/>
</dbReference>
<protein>
    <recommendedName>
        <fullName evidence="7">Tetraspanin</fullName>
    </recommendedName>
</protein>
<feature type="transmembrane region" description="Helical" evidence="7">
    <location>
        <begin position="206"/>
        <end position="228"/>
    </location>
</feature>
<comment type="subcellular location">
    <subcellularLocation>
        <location evidence="1 7">Membrane</location>
        <topology evidence="1 7">Multi-pass membrane protein</topology>
    </subcellularLocation>
</comment>
<dbReference type="PROSITE" id="PS00421">
    <property type="entry name" value="TM4_1"/>
    <property type="match status" value="1"/>
</dbReference>
<evidence type="ECO:0000256" key="6">
    <source>
        <dbReference type="PIRSR" id="PIRSR002419-1"/>
    </source>
</evidence>
<evidence type="ECO:0000313" key="11">
    <source>
        <dbReference type="Proteomes" id="UP000494256"/>
    </source>
</evidence>
<gene>
    <name evidence="9" type="ORF">APLA_LOCUS13828</name>
    <name evidence="8" type="ORF">APLA_LOCUS5713</name>
</gene>
<dbReference type="Pfam" id="PF00335">
    <property type="entry name" value="Tetraspanin"/>
    <property type="match status" value="1"/>
</dbReference>
<dbReference type="PANTHER" id="PTHR19282">
    <property type="entry name" value="TETRASPANIN"/>
    <property type="match status" value="1"/>
</dbReference>
<keyword evidence="3 7" id="KW-0812">Transmembrane</keyword>